<keyword evidence="3" id="KW-0963">Cytoplasm</keyword>
<dbReference type="PANTHER" id="PTHR36174">
    <property type="entry name" value="LIPID II:GLYCINE GLYCYLTRANSFERASE"/>
    <property type="match status" value="1"/>
</dbReference>
<dbReference type="InterPro" id="IPR016181">
    <property type="entry name" value="Acyl_CoA_acyltransferase"/>
</dbReference>
<evidence type="ECO:0008006" key="12">
    <source>
        <dbReference type="Google" id="ProtNLM"/>
    </source>
</evidence>
<evidence type="ECO:0000313" key="10">
    <source>
        <dbReference type="EMBL" id="EGF88372.1"/>
    </source>
</evidence>
<sequence length="418" mass="49601">MIFTEINSEELQQFQKENNHRYFFPQSAEYNFMTNNSNNNLKTKILAVKENNKILAYGTFIYFQYKKFFYKVTAQFGPIMNYSNIELVKFYMTELKKYFAKDLRVLSVRVNPFVNEKYFKDIEYITENQDAKKVAKILNDLNYIPMNADLFRNPTLPPRCIFSKSLDENITEYNLLKNISQIARYTINRTIKEGVLVREIDIFNENDAKIFDEINRATENRINFEIRDNTYFKSLKNNIGEKARYLISYIDCDQFIKTTTETIATLEKERDDLKEKLDQGKVNAKKATNRLKEFDENIGIWYKKIEKIKELKSENGNIINLSCASFIESGQDLIYFTSGAISKFHRYEGPYAILFHMMKYAINNNFKYFNFFGTSKDFTSETASDYGVLQFKRNFNGNIEYFMDNYEFRNALGKIWKI</sequence>
<dbReference type="RefSeq" id="WP_003147166.1">
    <property type="nucleotide sequence ID" value="NZ_GL883583.1"/>
</dbReference>
<dbReference type="GO" id="GO:0008360">
    <property type="term" value="P:regulation of cell shape"/>
    <property type="evidence" value="ECO:0007669"/>
    <property type="project" value="UniProtKB-KW"/>
</dbReference>
<evidence type="ECO:0000256" key="4">
    <source>
        <dbReference type="ARBA" id="ARBA00022679"/>
    </source>
</evidence>
<dbReference type="Gene3D" id="1.20.58.90">
    <property type="match status" value="1"/>
</dbReference>
<keyword evidence="8" id="KW-0961">Cell wall biogenesis/degradation</keyword>
<keyword evidence="7" id="KW-0012">Acyltransferase</keyword>
<keyword evidence="4" id="KW-0808">Transferase</keyword>
<keyword evidence="5" id="KW-0133">Cell shape</keyword>
<protein>
    <recommendedName>
        <fullName evidence="12">FemAB family protein</fullName>
    </recommendedName>
</protein>
<evidence type="ECO:0000256" key="9">
    <source>
        <dbReference type="SAM" id="Coils"/>
    </source>
</evidence>
<dbReference type="GO" id="GO:0071555">
    <property type="term" value="P:cell wall organization"/>
    <property type="evidence" value="ECO:0007669"/>
    <property type="project" value="UniProtKB-KW"/>
</dbReference>
<dbReference type="Gene3D" id="3.40.630.30">
    <property type="match status" value="2"/>
</dbReference>
<evidence type="ECO:0000256" key="2">
    <source>
        <dbReference type="ARBA" id="ARBA00009943"/>
    </source>
</evidence>
<proteinExistence type="inferred from homology"/>
<dbReference type="PANTHER" id="PTHR36174:SF2">
    <property type="entry name" value="AMINOACYLTRANSFERASE FEMA"/>
    <property type="match status" value="1"/>
</dbReference>
<evidence type="ECO:0000256" key="1">
    <source>
        <dbReference type="ARBA" id="ARBA00004496"/>
    </source>
</evidence>
<evidence type="ECO:0000256" key="3">
    <source>
        <dbReference type="ARBA" id="ARBA00022490"/>
    </source>
</evidence>
<dbReference type="EMBL" id="ACRO01000016">
    <property type="protein sequence ID" value="EGF88372.1"/>
    <property type="molecule type" value="Genomic_DNA"/>
</dbReference>
<dbReference type="PROSITE" id="PS51191">
    <property type="entry name" value="FEMABX"/>
    <property type="match status" value="1"/>
</dbReference>
<comment type="subcellular location">
    <subcellularLocation>
        <location evidence="1">Cytoplasm</location>
    </subcellularLocation>
</comment>
<reference evidence="10 11" key="1">
    <citation type="submission" date="2011-03" db="EMBL/GenBank/DDBJ databases">
        <title>The Genome Sequence of Gemella haemolysans M341.</title>
        <authorList>
            <consortium name="The Broad Institute Genome Sequencing Platform"/>
            <consortium name="The Broad Institute Genome Sequencing Center for Infectious Disease"/>
            <person name="Earl A."/>
            <person name="Ward D."/>
            <person name="Feldgarden M."/>
            <person name="Gevers D."/>
            <person name="Sibley C.D."/>
            <person name="Field T.R."/>
            <person name="Grinwis M."/>
            <person name="Eshaghurshan C.S."/>
            <person name="Surette M.G."/>
            <person name="Young S.K."/>
            <person name="Zeng Q."/>
            <person name="Gargeya S."/>
            <person name="Fitzgerald M."/>
            <person name="Haas B."/>
            <person name="Abouelleil A."/>
            <person name="Alvarado L."/>
            <person name="Arachchi H.M."/>
            <person name="Berlin A."/>
            <person name="Brown A."/>
            <person name="Chapman S.B."/>
            <person name="Chen Z."/>
            <person name="Dunbar C."/>
            <person name="Freedman E."/>
            <person name="Gearin G."/>
            <person name="Gellesch M."/>
            <person name="Goldberg J."/>
            <person name="Griggs A."/>
            <person name="Gujja S."/>
            <person name="Heilman E.R."/>
            <person name="Heiman D."/>
            <person name="Howarth C."/>
            <person name="Larson L."/>
            <person name="Lui A."/>
            <person name="MacDonald P.J.P."/>
            <person name="Mehta T."/>
            <person name="Montmayeur A."/>
            <person name="Murphy C."/>
            <person name="Neiman D."/>
            <person name="Pearson M."/>
            <person name="Priest M."/>
            <person name="Roberts A."/>
            <person name="Saif S."/>
            <person name="Shea T."/>
            <person name="Shenoy N."/>
            <person name="Sisk P."/>
            <person name="Stolte C."/>
            <person name="Sykes S."/>
            <person name="White J."/>
            <person name="Yandava C."/>
            <person name="Wortman J."/>
            <person name="Nusbaum C."/>
            <person name="Birren B."/>
        </authorList>
    </citation>
    <scope>NUCLEOTIDE SEQUENCE [LARGE SCALE GENOMIC DNA]</scope>
    <source>
        <strain evidence="10 11">M341</strain>
    </source>
</reference>
<evidence type="ECO:0000256" key="6">
    <source>
        <dbReference type="ARBA" id="ARBA00022984"/>
    </source>
</evidence>
<dbReference type="GO" id="GO:0005737">
    <property type="term" value="C:cytoplasm"/>
    <property type="evidence" value="ECO:0007669"/>
    <property type="project" value="UniProtKB-SubCell"/>
</dbReference>
<comment type="similarity">
    <text evidence="2">Belongs to the FemABX family.</text>
</comment>
<dbReference type="Proteomes" id="UP000004773">
    <property type="component" value="Unassembled WGS sequence"/>
</dbReference>
<accession>A0AA87DRL7</accession>
<evidence type="ECO:0000256" key="8">
    <source>
        <dbReference type="ARBA" id="ARBA00023316"/>
    </source>
</evidence>
<dbReference type="InterPro" id="IPR003447">
    <property type="entry name" value="FEMABX"/>
</dbReference>
<evidence type="ECO:0000256" key="7">
    <source>
        <dbReference type="ARBA" id="ARBA00023315"/>
    </source>
</evidence>
<name>A0AA87DRL7_9BACL</name>
<evidence type="ECO:0000256" key="5">
    <source>
        <dbReference type="ARBA" id="ARBA00022960"/>
    </source>
</evidence>
<feature type="coiled-coil region" evidence="9">
    <location>
        <begin position="256"/>
        <end position="297"/>
    </location>
</feature>
<gene>
    <name evidence="10" type="ORF">HMPREF0428_01068</name>
</gene>
<dbReference type="GO" id="GO:0016755">
    <property type="term" value="F:aminoacyltransferase activity"/>
    <property type="evidence" value="ECO:0007669"/>
    <property type="project" value="InterPro"/>
</dbReference>
<dbReference type="Pfam" id="PF02388">
    <property type="entry name" value="FemAB"/>
    <property type="match status" value="1"/>
</dbReference>
<comment type="caution">
    <text evidence="10">The sequence shown here is derived from an EMBL/GenBank/DDBJ whole genome shotgun (WGS) entry which is preliminary data.</text>
</comment>
<keyword evidence="6" id="KW-0573">Peptidoglycan synthesis</keyword>
<organism evidence="10 11">
    <name type="scientific">Gemella haemolysans M341</name>
    <dbReference type="NCBI Taxonomy" id="562981"/>
    <lineage>
        <taxon>Bacteria</taxon>
        <taxon>Bacillati</taxon>
        <taxon>Bacillota</taxon>
        <taxon>Bacilli</taxon>
        <taxon>Bacillales</taxon>
        <taxon>Gemellaceae</taxon>
        <taxon>Gemella</taxon>
    </lineage>
</organism>
<dbReference type="GO" id="GO:0009252">
    <property type="term" value="P:peptidoglycan biosynthetic process"/>
    <property type="evidence" value="ECO:0007669"/>
    <property type="project" value="UniProtKB-KW"/>
</dbReference>
<evidence type="ECO:0000313" key="11">
    <source>
        <dbReference type="Proteomes" id="UP000004773"/>
    </source>
</evidence>
<keyword evidence="9" id="KW-0175">Coiled coil</keyword>
<dbReference type="AlphaFoldDB" id="A0AA87DRL7"/>
<dbReference type="SUPFAM" id="SSF55729">
    <property type="entry name" value="Acyl-CoA N-acyltransferases (Nat)"/>
    <property type="match status" value="2"/>
</dbReference>
<dbReference type="InterPro" id="IPR050644">
    <property type="entry name" value="PG_Glycine_Bridge_Synth"/>
</dbReference>